<dbReference type="Pfam" id="PF22784">
    <property type="entry name" value="PTP-SAK"/>
    <property type="match status" value="1"/>
</dbReference>
<proteinExistence type="predicted"/>
<dbReference type="AlphaFoldDB" id="A0A0M6ZJR3"/>
<dbReference type="SUPFAM" id="SSF52799">
    <property type="entry name" value="(Phosphotyrosine protein) phosphatases II"/>
    <property type="match status" value="1"/>
</dbReference>
<name>A0A0M6ZJR3_9HYPH</name>
<dbReference type="InterPro" id="IPR016130">
    <property type="entry name" value="Tyr_Pase_AS"/>
</dbReference>
<dbReference type="Gene3D" id="3.90.190.10">
    <property type="entry name" value="Protein tyrosine phosphatase superfamily"/>
    <property type="match status" value="1"/>
</dbReference>
<dbReference type="EMBL" id="CXWC01000017">
    <property type="protein sequence ID" value="CTQ79205.1"/>
    <property type="molecule type" value="Genomic_DNA"/>
</dbReference>
<reference evidence="4" key="1">
    <citation type="submission" date="2015-07" db="EMBL/GenBank/DDBJ databases">
        <authorList>
            <person name="Rodrigo-Torres Lidia"/>
            <person name="Arahal R.David."/>
        </authorList>
    </citation>
    <scope>NUCLEOTIDE SEQUENCE [LARGE SCALE GENOMIC DNA]</scope>
    <source>
        <strain evidence="4">CECT 5096</strain>
    </source>
</reference>
<evidence type="ECO:0000313" key="3">
    <source>
        <dbReference type="EMBL" id="CTQ79205.1"/>
    </source>
</evidence>
<dbReference type="STRING" id="311410.LA5095_05823"/>
<dbReference type="GO" id="GO:0016791">
    <property type="term" value="F:phosphatase activity"/>
    <property type="evidence" value="ECO:0007669"/>
    <property type="project" value="UniProtKB-ARBA"/>
</dbReference>
<accession>A0A0M6ZJR3</accession>
<feature type="domain" description="Tyrosine specific protein phosphatases" evidence="2">
    <location>
        <begin position="88"/>
        <end position="151"/>
    </location>
</feature>
<evidence type="ECO:0000259" key="2">
    <source>
        <dbReference type="PROSITE" id="PS50056"/>
    </source>
</evidence>
<dbReference type="OrthoDB" id="9806482at2"/>
<dbReference type="Proteomes" id="UP000049983">
    <property type="component" value="Unassembled WGS sequence"/>
</dbReference>
<gene>
    <name evidence="3" type="ORF">LA5096_06073</name>
</gene>
<dbReference type="InterPro" id="IPR000387">
    <property type="entry name" value="Tyr_Pase_dom"/>
</dbReference>
<evidence type="ECO:0000256" key="1">
    <source>
        <dbReference type="ARBA" id="ARBA00022801"/>
    </source>
</evidence>
<dbReference type="InterPro" id="IPR029021">
    <property type="entry name" value="Prot-tyrosine_phosphatase-like"/>
</dbReference>
<dbReference type="InterPro" id="IPR057023">
    <property type="entry name" value="PTP-SAK"/>
</dbReference>
<evidence type="ECO:0000313" key="4">
    <source>
        <dbReference type="Proteomes" id="UP000049983"/>
    </source>
</evidence>
<keyword evidence="4" id="KW-1185">Reference proteome</keyword>
<sequence length="158" mass="16887">MTPSLYEIPVDTAGRFFIMPKPSGEWLDDDLKKLKLIGIDHIVSMLTPEEADSLSLANEGEVCERNGINFTNVPVVDRDIPETAAAKELALSIIADLHAGSSVVVHCRAGIGRSGLVACCVLIGLGTLAEDALAKVSAARGVLVPDTEEQRKFILEFS</sequence>
<protein>
    <submittedName>
        <fullName evidence="3">Protein tyrosine/serine phosphatase</fullName>
    </submittedName>
</protein>
<keyword evidence="1" id="KW-0378">Hydrolase</keyword>
<dbReference type="PROSITE" id="PS50056">
    <property type="entry name" value="TYR_PHOSPHATASE_2"/>
    <property type="match status" value="1"/>
</dbReference>
<dbReference type="PROSITE" id="PS00383">
    <property type="entry name" value="TYR_PHOSPHATASE_1"/>
    <property type="match status" value="1"/>
</dbReference>
<organism evidence="3 4">
    <name type="scientific">Roseibium album</name>
    <dbReference type="NCBI Taxonomy" id="311410"/>
    <lineage>
        <taxon>Bacteria</taxon>
        <taxon>Pseudomonadati</taxon>
        <taxon>Pseudomonadota</taxon>
        <taxon>Alphaproteobacteria</taxon>
        <taxon>Hyphomicrobiales</taxon>
        <taxon>Stappiaceae</taxon>
        <taxon>Roseibium</taxon>
    </lineage>
</organism>